<gene>
    <name evidence="1" type="ORF">A2462_00665</name>
</gene>
<sequence length="74" mass="7838">MTKGKKTDTPTAASLFKCLNCGSASFIEQGLISYKQKVAISQGLAGLVFTNSDPEIDAVDPVIRCTDCGARVKQ</sequence>
<evidence type="ECO:0000313" key="2">
    <source>
        <dbReference type="Proteomes" id="UP000177309"/>
    </source>
</evidence>
<dbReference type="EMBL" id="MEUI01000042">
    <property type="protein sequence ID" value="OGC32894.1"/>
    <property type="molecule type" value="Genomic_DNA"/>
</dbReference>
<evidence type="ECO:0000313" key="1">
    <source>
        <dbReference type="EMBL" id="OGC32894.1"/>
    </source>
</evidence>
<accession>A0A1F4TJM4</accession>
<protein>
    <submittedName>
        <fullName evidence="1">Uncharacterized protein</fullName>
    </submittedName>
</protein>
<reference evidence="1 2" key="1">
    <citation type="journal article" date="2016" name="Nat. Commun.">
        <title>Thousands of microbial genomes shed light on interconnected biogeochemical processes in an aquifer system.</title>
        <authorList>
            <person name="Anantharaman K."/>
            <person name="Brown C.T."/>
            <person name="Hug L.A."/>
            <person name="Sharon I."/>
            <person name="Castelle C.J."/>
            <person name="Probst A.J."/>
            <person name="Thomas B.C."/>
            <person name="Singh A."/>
            <person name="Wilkins M.J."/>
            <person name="Karaoz U."/>
            <person name="Brodie E.L."/>
            <person name="Williams K.H."/>
            <person name="Hubbard S.S."/>
            <person name="Banfield J.F."/>
        </authorList>
    </citation>
    <scope>NUCLEOTIDE SEQUENCE [LARGE SCALE GENOMIC DNA]</scope>
</reference>
<organism evidence="1 2">
    <name type="scientific">candidate division WOR-1 bacterium RIFOXYC2_FULL_41_25</name>
    <dbReference type="NCBI Taxonomy" id="1802586"/>
    <lineage>
        <taxon>Bacteria</taxon>
        <taxon>Bacillati</taxon>
        <taxon>Saganbacteria</taxon>
    </lineage>
</organism>
<dbReference type="Proteomes" id="UP000177309">
    <property type="component" value="Unassembled WGS sequence"/>
</dbReference>
<dbReference type="AlphaFoldDB" id="A0A1F4TJM4"/>
<name>A0A1F4TJM4_UNCSA</name>
<proteinExistence type="predicted"/>
<comment type="caution">
    <text evidence="1">The sequence shown here is derived from an EMBL/GenBank/DDBJ whole genome shotgun (WGS) entry which is preliminary data.</text>
</comment>